<dbReference type="InterPro" id="IPR036396">
    <property type="entry name" value="Cyt_P450_sf"/>
</dbReference>
<dbReference type="Proteomes" id="UP001499984">
    <property type="component" value="Unassembled WGS sequence"/>
</dbReference>
<evidence type="ECO:0000256" key="3">
    <source>
        <dbReference type="SAM" id="MobiDB-lite"/>
    </source>
</evidence>
<comment type="similarity">
    <text evidence="1 2">Belongs to the cytochrome P450 family.</text>
</comment>
<evidence type="ECO:0000256" key="1">
    <source>
        <dbReference type="ARBA" id="ARBA00010617"/>
    </source>
</evidence>
<dbReference type="Pfam" id="PF00067">
    <property type="entry name" value="p450"/>
    <property type="match status" value="1"/>
</dbReference>
<feature type="region of interest" description="Disordered" evidence="3">
    <location>
        <begin position="273"/>
        <end position="302"/>
    </location>
</feature>
<accession>A0ABP7VQV9</accession>
<protein>
    <submittedName>
        <fullName evidence="4">Cytochrome P450</fullName>
    </submittedName>
</protein>
<keyword evidence="2" id="KW-0408">Iron</keyword>
<evidence type="ECO:0000313" key="4">
    <source>
        <dbReference type="EMBL" id="GAA4071978.1"/>
    </source>
</evidence>
<dbReference type="PANTHER" id="PTHR46696">
    <property type="entry name" value="P450, PUTATIVE (EUROFUNG)-RELATED"/>
    <property type="match status" value="1"/>
</dbReference>
<name>A0ABP7VQV9_9ACTN</name>
<keyword evidence="2" id="KW-0479">Metal-binding</keyword>
<dbReference type="Gene3D" id="1.10.630.10">
    <property type="entry name" value="Cytochrome P450"/>
    <property type="match status" value="1"/>
</dbReference>
<sequence>MPQQTQPQAPQQAPRAQQAYPELLYTRRTRFDPADDLRAAEPLSRYVIGPNESDEWVWLATGYTEVRQILGDHTNFSTRRRWGAEGPDWRPPELVGHLMDYDPPEHTRLRQMLTPEFTVRRLRRLEPNIEAIVEEHLDTVEAAGPGADLMPLFAQPVPGEVLCELIGVPRDDRPEFLRHCHRHLDFSRSRKVRAADGAAFSRYLVSMVARQRKDPDDGFIGALVREHGENFTDDEMRGVCVLLILAGIDNIEGMIGLGVLAMLEHPDQLPLLLGERDGRGRASGAGNGSGSDRGPGRGDGGRLASDRALDELIRYMSVANAPTPRTAVNDVRIGEHLIKSGETVICSLTMANRDPALTDGPDRLDLGREPVAHVAFGHGVHHCLGAALARTELRIAYKALWRRFPELRLAVPAEEVRFYNRALAHGVHRLPVVW</sequence>
<dbReference type="InterPro" id="IPR017972">
    <property type="entry name" value="Cyt_P450_CS"/>
</dbReference>
<keyword evidence="2" id="KW-0503">Monooxygenase</keyword>
<feature type="compositionally biased region" description="Gly residues" evidence="3">
    <location>
        <begin position="281"/>
        <end position="293"/>
    </location>
</feature>
<organism evidence="4 5">
    <name type="scientific">Streptomyces shaanxiensis</name>
    <dbReference type="NCBI Taxonomy" id="653357"/>
    <lineage>
        <taxon>Bacteria</taxon>
        <taxon>Bacillati</taxon>
        <taxon>Actinomycetota</taxon>
        <taxon>Actinomycetes</taxon>
        <taxon>Kitasatosporales</taxon>
        <taxon>Streptomycetaceae</taxon>
        <taxon>Streptomyces</taxon>
    </lineage>
</organism>
<dbReference type="PANTHER" id="PTHR46696:SF6">
    <property type="entry name" value="P450, PUTATIVE (EUROFUNG)-RELATED"/>
    <property type="match status" value="1"/>
</dbReference>
<reference evidence="5" key="1">
    <citation type="journal article" date="2019" name="Int. J. Syst. Evol. Microbiol.">
        <title>The Global Catalogue of Microorganisms (GCM) 10K type strain sequencing project: providing services to taxonomists for standard genome sequencing and annotation.</title>
        <authorList>
            <consortium name="The Broad Institute Genomics Platform"/>
            <consortium name="The Broad Institute Genome Sequencing Center for Infectious Disease"/>
            <person name="Wu L."/>
            <person name="Ma J."/>
        </authorList>
    </citation>
    <scope>NUCLEOTIDE SEQUENCE [LARGE SCALE GENOMIC DNA]</scope>
    <source>
        <strain evidence="5">JCM 16925</strain>
    </source>
</reference>
<dbReference type="PRINTS" id="PR00359">
    <property type="entry name" value="BP450"/>
</dbReference>
<proteinExistence type="inferred from homology"/>
<dbReference type="InterPro" id="IPR001128">
    <property type="entry name" value="Cyt_P450"/>
</dbReference>
<keyword evidence="2" id="KW-0560">Oxidoreductase</keyword>
<dbReference type="PROSITE" id="PS00086">
    <property type="entry name" value="CYTOCHROME_P450"/>
    <property type="match status" value="1"/>
</dbReference>
<dbReference type="InterPro" id="IPR002397">
    <property type="entry name" value="Cyt_P450_B"/>
</dbReference>
<gene>
    <name evidence="4" type="ORF">GCM10022233_56230</name>
</gene>
<dbReference type="CDD" id="cd11030">
    <property type="entry name" value="CYP105-like"/>
    <property type="match status" value="1"/>
</dbReference>
<evidence type="ECO:0000256" key="2">
    <source>
        <dbReference type="RuleBase" id="RU000461"/>
    </source>
</evidence>
<keyword evidence="5" id="KW-1185">Reference proteome</keyword>
<comment type="caution">
    <text evidence="4">The sequence shown here is derived from an EMBL/GenBank/DDBJ whole genome shotgun (WGS) entry which is preliminary data.</text>
</comment>
<keyword evidence="2" id="KW-0349">Heme</keyword>
<dbReference type="EMBL" id="BAAAZY010000013">
    <property type="protein sequence ID" value="GAA4071978.1"/>
    <property type="molecule type" value="Genomic_DNA"/>
</dbReference>
<dbReference type="RefSeq" id="WP_345016539.1">
    <property type="nucleotide sequence ID" value="NZ_BAAAZY010000013.1"/>
</dbReference>
<evidence type="ECO:0000313" key="5">
    <source>
        <dbReference type="Proteomes" id="UP001499984"/>
    </source>
</evidence>
<dbReference type="SUPFAM" id="SSF48264">
    <property type="entry name" value="Cytochrome P450"/>
    <property type="match status" value="1"/>
</dbReference>